<feature type="domain" description="GAIN-B" evidence="9">
    <location>
        <begin position="215"/>
        <end position="369"/>
    </location>
</feature>
<evidence type="ECO:0000256" key="7">
    <source>
        <dbReference type="SAM" id="Phobius"/>
    </source>
</evidence>
<dbReference type="EMBL" id="JBHFQA010000013">
    <property type="protein sequence ID" value="KAL2089048.1"/>
    <property type="molecule type" value="Genomic_DNA"/>
</dbReference>
<evidence type="ECO:0000256" key="1">
    <source>
        <dbReference type="ARBA" id="ARBA00004141"/>
    </source>
</evidence>
<keyword evidence="12" id="KW-1185">Reference proteome</keyword>
<feature type="transmembrane region" description="Helical" evidence="7">
    <location>
        <begin position="450"/>
        <end position="477"/>
    </location>
</feature>
<evidence type="ECO:0000313" key="11">
    <source>
        <dbReference type="EMBL" id="KAL2089048.1"/>
    </source>
</evidence>
<feature type="transmembrane region" description="Helical" evidence="7">
    <location>
        <begin position="543"/>
        <end position="564"/>
    </location>
</feature>
<comment type="subcellular location">
    <subcellularLocation>
        <location evidence="1">Membrane</location>
        <topology evidence="1">Multi-pass membrane protein</topology>
    </subcellularLocation>
</comment>
<dbReference type="InterPro" id="IPR000203">
    <property type="entry name" value="GPS"/>
</dbReference>
<feature type="transmembrane region" description="Helical" evidence="7">
    <location>
        <begin position="605"/>
        <end position="626"/>
    </location>
</feature>
<dbReference type="InterPro" id="IPR057244">
    <property type="entry name" value="GAIN_B"/>
</dbReference>
<evidence type="ECO:0000256" key="8">
    <source>
        <dbReference type="SAM" id="SignalP"/>
    </source>
</evidence>
<evidence type="ECO:0000256" key="2">
    <source>
        <dbReference type="ARBA" id="ARBA00022692"/>
    </source>
</evidence>
<dbReference type="InterPro" id="IPR046338">
    <property type="entry name" value="GAIN_dom_sf"/>
</dbReference>
<organism evidence="11 12">
    <name type="scientific">Coilia grayii</name>
    <name type="common">Gray's grenadier anchovy</name>
    <dbReference type="NCBI Taxonomy" id="363190"/>
    <lineage>
        <taxon>Eukaryota</taxon>
        <taxon>Metazoa</taxon>
        <taxon>Chordata</taxon>
        <taxon>Craniata</taxon>
        <taxon>Vertebrata</taxon>
        <taxon>Euteleostomi</taxon>
        <taxon>Actinopterygii</taxon>
        <taxon>Neopterygii</taxon>
        <taxon>Teleostei</taxon>
        <taxon>Clupei</taxon>
        <taxon>Clupeiformes</taxon>
        <taxon>Clupeoidei</taxon>
        <taxon>Engraulidae</taxon>
        <taxon>Coilinae</taxon>
        <taxon>Coilia</taxon>
    </lineage>
</organism>
<feature type="transmembrane region" description="Helical" evidence="7">
    <location>
        <begin position="376"/>
        <end position="397"/>
    </location>
</feature>
<dbReference type="PANTHER" id="PTHR12011">
    <property type="entry name" value="ADHESION G-PROTEIN COUPLED RECEPTOR"/>
    <property type="match status" value="1"/>
</dbReference>
<feature type="chain" id="PRO_5044823406" evidence="8">
    <location>
        <begin position="26"/>
        <end position="657"/>
    </location>
</feature>
<name>A0ABD1JQA2_9TELE</name>
<comment type="caution">
    <text evidence="11">The sequence shown here is derived from an EMBL/GenBank/DDBJ whole genome shotgun (WGS) entry which is preliminary data.</text>
</comment>
<dbReference type="Proteomes" id="UP001591681">
    <property type="component" value="Unassembled WGS sequence"/>
</dbReference>
<evidence type="ECO:0000259" key="9">
    <source>
        <dbReference type="PROSITE" id="PS50221"/>
    </source>
</evidence>
<evidence type="ECO:0000259" key="10">
    <source>
        <dbReference type="PROSITE" id="PS50261"/>
    </source>
</evidence>
<evidence type="ECO:0000256" key="3">
    <source>
        <dbReference type="ARBA" id="ARBA00022989"/>
    </source>
</evidence>
<feature type="compositionally biased region" description="Polar residues" evidence="6">
    <location>
        <begin position="639"/>
        <end position="657"/>
    </location>
</feature>
<feature type="transmembrane region" description="Helical" evidence="7">
    <location>
        <begin position="484"/>
        <end position="503"/>
    </location>
</feature>
<proteinExistence type="predicted"/>
<evidence type="ECO:0000256" key="4">
    <source>
        <dbReference type="ARBA" id="ARBA00023136"/>
    </source>
</evidence>
<dbReference type="Gene3D" id="1.20.1070.10">
    <property type="entry name" value="Rhodopsin 7-helix transmembrane proteins"/>
    <property type="match status" value="1"/>
</dbReference>
<keyword evidence="5" id="KW-1015">Disulfide bond</keyword>
<feature type="domain" description="G-protein coupled receptors family 2 profile 2" evidence="10">
    <location>
        <begin position="377"/>
        <end position="628"/>
    </location>
</feature>
<reference evidence="11 12" key="1">
    <citation type="submission" date="2024-09" db="EMBL/GenBank/DDBJ databases">
        <title>A chromosome-level genome assembly of Gray's grenadier anchovy, Coilia grayii.</title>
        <authorList>
            <person name="Fu Z."/>
        </authorList>
    </citation>
    <scope>NUCLEOTIDE SEQUENCE [LARGE SCALE GENOMIC DNA]</scope>
    <source>
        <strain evidence="11">G4</strain>
        <tissue evidence="11">Muscle</tissue>
    </source>
</reference>
<accession>A0ABD1JQA2</accession>
<feature type="transmembrane region" description="Helical" evidence="7">
    <location>
        <begin position="418"/>
        <end position="438"/>
    </location>
</feature>
<dbReference type="PROSITE" id="PS50221">
    <property type="entry name" value="GAIN_B"/>
    <property type="match status" value="1"/>
</dbReference>
<dbReference type="InterPro" id="IPR000832">
    <property type="entry name" value="GPCR_2_secretin-like"/>
</dbReference>
<dbReference type="PROSITE" id="PS50261">
    <property type="entry name" value="G_PROTEIN_RECEP_F2_4"/>
    <property type="match status" value="1"/>
</dbReference>
<feature type="transmembrane region" description="Helical" evidence="7">
    <location>
        <begin position="576"/>
        <end position="593"/>
    </location>
</feature>
<dbReference type="Gene3D" id="2.60.220.50">
    <property type="match status" value="1"/>
</dbReference>
<evidence type="ECO:0000313" key="12">
    <source>
        <dbReference type="Proteomes" id="UP001591681"/>
    </source>
</evidence>
<gene>
    <name evidence="11" type="ORF">ACEWY4_015947</name>
</gene>
<dbReference type="Pfam" id="PF00002">
    <property type="entry name" value="7tm_2"/>
    <property type="match status" value="1"/>
</dbReference>
<dbReference type="Pfam" id="PF01825">
    <property type="entry name" value="GPS"/>
    <property type="match status" value="1"/>
</dbReference>
<dbReference type="GO" id="GO:0016020">
    <property type="term" value="C:membrane"/>
    <property type="evidence" value="ECO:0007669"/>
    <property type="project" value="UniProtKB-SubCell"/>
</dbReference>
<dbReference type="InterPro" id="IPR017981">
    <property type="entry name" value="GPCR_2-like_7TM"/>
</dbReference>
<feature type="signal peptide" evidence="8">
    <location>
        <begin position="1"/>
        <end position="25"/>
    </location>
</feature>
<keyword evidence="4 7" id="KW-0472">Membrane</keyword>
<protein>
    <submittedName>
        <fullName evidence="11">Uncharacterized protein</fullName>
    </submittedName>
</protein>
<keyword evidence="8" id="KW-0732">Signal</keyword>
<evidence type="ECO:0000256" key="5">
    <source>
        <dbReference type="ARBA" id="ARBA00023157"/>
    </source>
</evidence>
<keyword evidence="3 7" id="KW-1133">Transmembrane helix</keyword>
<feature type="region of interest" description="Disordered" evidence="6">
    <location>
        <begin position="638"/>
        <end position="657"/>
    </location>
</feature>
<evidence type="ECO:0000256" key="6">
    <source>
        <dbReference type="SAM" id="MobiDB-lite"/>
    </source>
</evidence>
<sequence length="657" mass="73786">MAWAQEARGILGFFCLVLLMGQSEGENDQDFKMCGTWRHGGSTRWLVSNLAQGCGDLNISANVSTLSIIGTIMGTNRESAKPIQLPNTLGSDSLFCVYWEPLVDRLQVEVDGQNHTVLKAAGLQERCCTDISQGPNRSVTHMYGIINGSVRTDVISTETRGSYSFFGGEINCKKEFCEKATEETSKVNMIEEAMMRSDIRGSVNSACFQGAVLEMDDSFEGHDVALSTSRSAPLPSLHLPACLKPVGRKAKVVCTYFRNNTIFNKGTWRNQTQNRAQNNFRILEDVVGITVENEIIRDLPEPIKISFRHPALPKNHSRTCVSWDTRKEPNEVTWQSEGCKTVLTHEDMTECLCNHLTYFSILVQVEQRDTQCHLEALTFITAIGCAISAISCVILFYSLCKKSKKKSKDQAAPIHRGLVMALFSLSMLFVLTGLLANVGGEPVCRVVGALLHYTLLSSLCWMGVEISHTFWMVYMIFSDPPKPLIWYILGFGVPAIPVGILVAREDIYGLRGIRPSDDVDNPYMMCWMKDNSNAWLAHYLTNVAFLLIVVSTGLAMLFVVLTKIQNRDEWRKRKTAFLSMWGLSCLFGTTWVLGLFEFGSLSCTVTFFFCIINTLQGFFIMLRYYALERMRKRRESLLDGSSSGSTRQHMLQQQDRN</sequence>
<dbReference type="PANTHER" id="PTHR12011:SF435">
    <property type="entry name" value="ADHESION G PROTEIN-COUPLED RECEPTOR G1-RELATED"/>
    <property type="match status" value="1"/>
</dbReference>
<dbReference type="SMART" id="SM00303">
    <property type="entry name" value="GPS"/>
    <property type="match status" value="1"/>
</dbReference>
<keyword evidence="2 7" id="KW-0812">Transmembrane</keyword>
<dbReference type="AlphaFoldDB" id="A0ABD1JQA2"/>